<dbReference type="Proteomes" id="UP000214973">
    <property type="component" value="Chromosome 1"/>
</dbReference>
<organism evidence="1 2">
    <name type="scientific">Veillonella rodentium</name>
    <dbReference type="NCBI Taxonomy" id="248315"/>
    <lineage>
        <taxon>Bacteria</taxon>
        <taxon>Bacillati</taxon>
        <taxon>Bacillota</taxon>
        <taxon>Negativicutes</taxon>
        <taxon>Veillonellales</taxon>
        <taxon>Veillonellaceae</taxon>
        <taxon>Veillonella</taxon>
    </lineage>
</organism>
<dbReference type="RefSeq" id="WP_095066069.1">
    <property type="nucleotide sequence ID" value="NZ_LT906470.1"/>
</dbReference>
<evidence type="ECO:0000313" key="1">
    <source>
        <dbReference type="EMBL" id="SNV67640.1"/>
    </source>
</evidence>
<reference evidence="1 2" key="1">
    <citation type="submission" date="2017-06" db="EMBL/GenBank/DDBJ databases">
        <authorList>
            <consortium name="Pathogen Informatics"/>
        </authorList>
    </citation>
    <scope>NUCLEOTIDE SEQUENCE [LARGE SCALE GENOMIC DNA]</scope>
    <source>
        <strain evidence="1 2">NCTC12018</strain>
    </source>
</reference>
<dbReference type="EMBL" id="LT906470">
    <property type="protein sequence ID" value="SNV67640.1"/>
    <property type="molecule type" value="Genomic_DNA"/>
</dbReference>
<keyword evidence="2" id="KW-1185">Reference proteome</keyword>
<accession>A0A239Z9S6</accession>
<name>A0A239Z9S6_9FIRM</name>
<gene>
    <name evidence="1" type="ORF">SAMEA44547418_01124</name>
</gene>
<dbReference type="AlphaFoldDB" id="A0A239Z9S6"/>
<sequence length="144" mass="16451">MITDKQGREWLLQKLYDEGWKYYIKNIGDTAFVTTKRPVTNGGILDINSGGHVKCINNISKIMPQIERNEVLNIAAELGIVDWSKIEVDTPILVSGDGKYWYNRYFASFDGANVMAWEYGATSWSVEDAENEVFKWNYAKLAEV</sequence>
<proteinExistence type="predicted"/>
<protein>
    <submittedName>
        <fullName evidence="1">Uncharacterized protein</fullName>
    </submittedName>
</protein>
<dbReference type="KEGG" id="vrm:44547418_01124"/>
<evidence type="ECO:0000313" key="2">
    <source>
        <dbReference type="Proteomes" id="UP000214973"/>
    </source>
</evidence>